<dbReference type="PANTHER" id="PTHR14002">
    <property type="entry name" value="ENDOGLIN/TGF-BETA RECEPTOR TYPE III"/>
    <property type="match status" value="1"/>
</dbReference>
<dbReference type="InterPro" id="IPR055355">
    <property type="entry name" value="ZP-C"/>
</dbReference>
<dbReference type="PANTHER" id="PTHR14002:SF38">
    <property type="entry name" value="CUB AND ZONA PELLUCIDA-LIKE DOMAIN-CONTAINING PROTEIN 1"/>
    <property type="match status" value="1"/>
</dbReference>
<evidence type="ECO:0000313" key="6">
    <source>
        <dbReference type="Proteomes" id="UP000529852"/>
    </source>
</evidence>
<dbReference type="Pfam" id="PF00100">
    <property type="entry name" value="Zona_pellucida"/>
    <property type="match status" value="1"/>
</dbReference>
<reference evidence="5 6" key="1">
    <citation type="submission" date="2019-09" db="EMBL/GenBank/DDBJ databases">
        <title>Bird 10,000 Genomes (B10K) Project - Family phase.</title>
        <authorList>
            <person name="Zhang G."/>
        </authorList>
    </citation>
    <scope>NUCLEOTIDE SEQUENCE [LARGE SCALE GENOMIC DNA]</scope>
    <source>
        <strain evidence="5">B10K-DU-003-06</strain>
    </source>
</reference>
<feature type="non-terminal residue" evidence="5">
    <location>
        <position position="1"/>
    </location>
</feature>
<proteinExistence type="predicted"/>
<dbReference type="InterPro" id="IPR042235">
    <property type="entry name" value="ZP-C_dom"/>
</dbReference>
<evidence type="ECO:0000259" key="4">
    <source>
        <dbReference type="PROSITE" id="PS51034"/>
    </source>
</evidence>
<dbReference type="PROSITE" id="PS51034">
    <property type="entry name" value="ZP_2"/>
    <property type="match status" value="1"/>
</dbReference>
<dbReference type="InterPro" id="IPR001507">
    <property type="entry name" value="ZP_dom"/>
</dbReference>
<keyword evidence="3" id="KW-0325">Glycoprotein</keyword>
<dbReference type="Proteomes" id="UP000529852">
    <property type="component" value="Unassembled WGS sequence"/>
</dbReference>
<accession>A0A7K5BGK0</accession>
<keyword evidence="6" id="KW-1185">Reference proteome</keyword>
<evidence type="ECO:0000256" key="3">
    <source>
        <dbReference type="ARBA" id="ARBA00023180"/>
    </source>
</evidence>
<keyword evidence="1" id="KW-0732">Signal</keyword>
<dbReference type="EMBL" id="VYZD01002048">
    <property type="protein sequence ID" value="NWR94920.1"/>
    <property type="molecule type" value="Genomic_DNA"/>
</dbReference>
<dbReference type="FunFam" id="2.60.40.4100:FF:000005">
    <property type="entry name" value="Deleted in malignant brain tumors 1"/>
    <property type="match status" value="1"/>
</dbReference>
<comment type="caution">
    <text evidence="5">The sequence shown here is derived from an EMBL/GenBank/DDBJ whole genome shotgun (WGS) entry which is preliminary data.</text>
</comment>
<feature type="non-terminal residue" evidence="5">
    <location>
        <position position="116"/>
    </location>
</feature>
<gene>
    <name evidence="5" type="primary">Dmbt1_2</name>
    <name evidence="5" type="ORF">FURFIG_R08552</name>
</gene>
<dbReference type="InterPro" id="IPR048290">
    <property type="entry name" value="ZP_chr"/>
</dbReference>
<organism evidence="5 6">
    <name type="scientific">Furnarius figulus</name>
    <dbReference type="NCBI Taxonomy" id="463165"/>
    <lineage>
        <taxon>Eukaryota</taxon>
        <taxon>Metazoa</taxon>
        <taxon>Chordata</taxon>
        <taxon>Craniata</taxon>
        <taxon>Vertebrata</taxon>
        <taxon>Euteleostomi</taxon>
        <taxon>Archelosauria</taxon>
        <taxon>Archosauria</taxon>
        <taxon>Dinosauria</taxon>
        <taxon>Saurischia</taxon>
        <taxon>Theropoda</taxon>
        <taxon>Coelurosauria</taxon>
        <taxon>Aves</taxon>
        <taxon>Neognathae</taxon>
        <taxon>Neoaves</taxon>
        <taxon>Telluraves</taxon>
        <taxon>Australaves</taxon>
        <taxon>Passeriformes</taxon>
        <taxon>Furnariidae</taxon>
        <taxon>Furnarius</taxon>
    </lineage>
</organism>
<protein>
    <submittedName>
        <fullName evidence="5">DMBT1 protein</fullName>
    </submittedName>
</protein>
<name>A0A7K5BGK0_9FURN</name>
<dbReference type="Gene3D" id="2.60.40.4100">
    <property type="entry name" value="Zona pellucida, ZP-C domain"/>
    <property type="match status" value="1"/>
</dbReference>
<dbReference type="AlphaFoldDB" id="A0A7K5BGK0"/>
<evidence type="ECO:0000256" key="2">
    <source>
        <dbReference type="ARBA" id="ARBA00023157"/>
    </source>
</evidence>
<sequence length="116" mass="13564">PYHVHVNQNLFLQAYLHSSDPNLVLFLDTCVASPTPHNLTAVTYDIIRNGCVRDSSYATYYSPHRHILQFKFKAFQFIQSNPLVYLRCELVVCRVYDYSSRCYQGCINRPKREARS</sequence>
<evidence type="ECO:0000256" key="1">
    <source>
        <dbReference type="ARBA" id="ARBA00022729"/>
    </source>
</evidence>
<keyword evidence="2" id="KW-1015">Disulfide bond</keyword>
<feature type="domain" description="ZP" evidence="4">
    <location>
        <begin position="1"/>
        <end position="109"/>
    </location>
</feature>
<evidence type="ECO:0000313" key="5">
    <source>
        <dbReference type="EMBL" id="NWR94920.1"/>
    </source>
</evidence>
<dbReference type="PRINTS" id="PR00023">
    <property type="entry name" value="ZPELLUCIDA"/>
</dbReference>